<accession>A0A0A2JCN0</accession>
<dbReference type="VEuPathDB" id="FungiDB:PEXP_097930"/>
<organism evidence="1 2">
    <name type="scientific">Penicillium expansum</name>
    <name type="common">Blue mold rot fungus</name>
    <dbReference type="NCBI Taxonomy" id="27334"/>
    <lineage>
        <taxon>Eukaryota</taxon>
        <taxon>Fungi</taxon>
        <taxon>Dikarya</taxon>
        <taxon>Ascomycota</taxon>
        <taxon>Pezizomycotina</taxon>
        <taxon>Eurotiomycetes</taxon>
        <taxon>Eurotiomycetidae</taxon>
        <taxon>Eurotiales</taxon>
        <taxon>Aspergillaceae</taxon>
        <taxon>Penicillium</taxon>
    </lineage>
</organism>
<dbReference type="Proteomes" id="UP000030143">
    <property type="component" value="Unassembled WGS sequence"/>
</dbReference>
<dbReference type="GeneID" id="27679897"/>
<comment type="caution">
    <text evidence="1">The sequence shown here is derived from an EMBL/GenBank/DDBJ whole genome shotgun (WGS) entry which is preliminary data.</text>
</comment>
<gene>
    <name evidence="1" type="ORF">PEX2_072070</name>
</gene>
<dbReference type="AlphaFoldDB" id="A0A0A2JCN0"/>
<dbReference type="PhylomeDB" id="A0A0A2JCN0"/>
<proteinExistence type="predicted"/>
<evidence type="ECO:0000313" key="1">
    <source>
        <dbReference type="EMBL" id="KGO54724.1"/>
    </source>
</evidence>
<evidence type="ECO:0000313" key="2">
    <source>
        <dbReference type="Proteomes" id="UP000030143"/>
    </source>
</evidence>
<reference evidence="1 2" key="1">
    <citation type="journal article" date="2015" name="Mol. Plant Microbe Interact.">
        <title>Genome, transcriptome, and functional analyses of Penicillium expansum provide new insights into secondary metabolism and pathogenicity.</title>
        <authorList>
            <person name="Ballester A.R."/>
            <person name="Marcet-Houben M."/>
            <person name="Levin E."/>
            <person name="Sela N."/>
            <person name="Selma-Lazaro C."/>
            <person name="Carmona L."/>
            <person name="Wisniewski M."/>
            <person name="Droby S."/>
            <person name="Gonzalez-Candelas L."/>
            <person name="Gabaldon T."/>
        </authorList>
    </citation>
    <scope>NUCLEOTIDE SEQUENCE [LARGE SCALE GENOMIC DNA]</scope>
    <source>
        <strain evidence="1 2">MD-8</strain>
    </source>
</reference>
<dbReference type="OrthoDB" id="4363844at2759"/>
<protein>
    <submittedName>
        <fullName evidence="1">Uncharacterized protein</fullName>
    </submittedName>
</protein>
<sequence>MITAKLTDNAAPRINAFKIPRVQVLLKAVQGNIKPGGSGTYINLQQQYMSLAWEKCGSAQALGAKIRKIHAENPLLDPEWVRKGCGD</sequence>
<name>A0A0A2JCN0_PENEN</name>
<dbReference type="EMBL" id="JQFZ01000216">
    <property type="protein sequence ID" value="KGO54724.1"/>
    <property type="molecule type" value="Genomic_DNA"/>
</dbReference>
<dbReference type="HOGENOM" id="CLU_2484030_0_0_1"/>
<dbReference type="RefSeq" id="XP_016597061.1">
    <property type="nucleotide sequence ID" value="XM_016744477.1"/>
</dbReference>
<keyword evidence="2" id="KW-1185">Reference proteome</keyword>